<dbReference type="OrthoDB" id="5860827at2759"/>
<dbReference type="PANTHER" id="PTHR12861">
    <property type="entry name" value="TRANSLOCON-ASSOCIATED PROTEIN, BETA SUBUNIT PRECURSOR TRAP-BETA SIGNAL SEQUENCE RECEPTOR BETA SUBUNIT"/>
    <property type="match status" value="1"/>
</dbReference>
<dbReference type="GO" id="GO:0005783">
    <property type="term" value="C:endoplasmic reticulum"/>
    <property type="evidence" value="ECO:0007669"/>
    <property type="project" value="TreeGrafter"/>
</dbReference>
<sequence length="446" mass="49299">MTCLLHAFKGFQSVYTQPPFLVSFRCTQVTLMAKLTGSFPHVRSPLLRWQASDTCDNKQYRGANQARTQKSPLLLPVYLLIEDPSLRGPEPGPGPSTTTLATVLRESPFLLSTGTPNKLQNSIHIRTSHTDGSPSPDLRLLGLFLVSSALGSSVDVPFILAHKKVSLNRLKSGAERVSVSIDIYNQGSSTSYPRNFATQHTAYSDATNQWKMKDLSEVESGDCIVACVNWLVQKCLVRDGLELCGKGRKCPRIGCKKLKMVKWNGFLYISTGFHLNSNPRRTEFMGDLFYSGILFEFTSLNLNLCCVLPVTSNWTAYDLSLSDDSWPQDVFDIVSGNTSMSWERLDAGGLLIHSFELEAKSKGLFHGAPAVVTFRIPTKAALQEAYSTPILPLDVLADRPPEKKFEWRLLAKYGSLVSVISIMAIFVYLVSTPSKSSGAKGSKKKR</sequence>
<keyword evidence="3" id="KW-1185">Reference proteome</keyword>
<protein>
    <recommendedName>
        <fullName evidence="4">Translocon-associated protein subunit beta</fullName>
    </recommendedName>
</protein>
<evidence type="ECO:0008006" key="4">
    <source>
        <dbReference type="Google" id="ProtNLM"/>
    </source>
</evidence>
<evidence type="ECO:0000313" key="2">
    <source>
        <dbReference type="EMBL" id="KAB1202861.1"/>
    </source>
</evidence>
<keyword evidence="1" id="KW-0472">Membrane</keyword>
<reference evidence="2 3" key="1">
    <citation type="journal article" date="2019" name="Plant Biotechnol. J.">
        <title>The red bayberry genome and genetic basis of sex determination.</title>
        <authorList>
            <person name="Jia H.M."/>
            <person name="Jia H.J."/>
            <person name="Cai Q.L."/>
            <person name="Wang Y."/>
            <person name="Zhao H.B."/>
            <person name="Yang W.F."/>
            <person name="Wang G.Y."/>
            <person name="Li Y.H."/>
            <person name="Zhan D.L."/>
            <person name="Shen Y.T."/>
            <person name="Niu Q.F."/>
            <person name="Chang L."/>
            <person name="Qiu J."/>
            <person name="Zhao L."/>
            <person name="Xie H.B."/>
            <person name="Fu W.Y."/>
            <person name="Jin J."/>
            <person name="Li X.W."/>
            <person name="Jiao Y."/>
            <person name="Zhou C.C."/>
            <person name="Tu T."/>
            <person name="Chai C.Y."/>
            <person name="Gao J.L."/>
            <person name="Fan L.J."/>
            <person name="van de Weg E."/>
            <person name="Wang J.Y."/>
            <person name="Gao Z.S."/>
        </authorList>
    </citation>
    <scope>NUCLEOTIDE SEQUENCE [LARGE SCALE GENOMIC DNA]</scope>
    <source>
        <tissue evidence="2">Leaves</tissue>
    </source>
</reference>
<evidence type="ECO:0000313" key="3">
    <source>
        <dbReference type="Proteomes" id="UP000516437"/>
    </source>
</evidence>
<dbReference type="EMBL" id="RXIC02000026">
    <property type="protein sequence ID" value="KAB1202861.1"/>
    <property type="molecule type" value="Genomic_DNA"/>
</dbReference>
<dbReference type="Pfam" id="PF05753">
    <property type="entry name" value="TRAP_beta"/>
    <property type="match status" value="2"/>
</dbReference>
<accession>A0A6A1URI5</accession>
<keyword evidence="1" id="KW-1133">Transmembrane helix</keyword>
<organism evidence="2 3">
    <name type="scientific">Morella rubra</name>
    <name type="common">Chinese bayberry</name>
    <dbReference type="NCBI Taxonomy" id="262757"/>
    <lineage>
        <taxon>Eukaryota</taxon>
        <taxon>Viridiplantae</taxon>
        <taxon>Streptophyta</taxon>
        <taxon>Embryophyta</taxon>
        <taxon>Tracheophyta</taxon>
        <taxon>Spermatophyta</taxon>
        <taxon>Magnoliopsida</taxon>
        <taxon>eudicotyledons</taxon>
        <taxon>Gunneridae</taxon>
        <taxon>Pentapetalae</taxon>
        <taxon>rosids</taxon>
        <taxon>fabids</taxon>
        <taxon>Fagales</taxon>
        <taxon>Myricaceae</taxon>
        <taxon>Morella</taxon>
    </lineage>
</organism>
<dbReference type="AlphaFoldDB" id="A0A6A1URI5"/>
<proteinExistence type="predicted"/>
<gene>
    <name evidence="2" type="ORF">CJ030_MR8G024974</name>
</gene>
<dbReference type="Proteomes" id="UP000516437">
    <property type="component" value="Chromosome 8"/>
</dbReference>
<feature type="transmembrane region" description="Helical" evidence="1">
    <location>
        <begin position="409"/>
        <end position="430"/>
    </location>
</feature>
<evidence type="ECO:0000256" key="1">
    <source>
        <dbReference type="SAM" id="Phobius"/>
    </source>
</evidence>
<comment type="caution">
    <text evidence="2">The sequence shown here is derived from an EMBL/GenBank/DDBJ whole genome shotgun (WGS) entry which is preliminary data.</text>
</comment>
<keyword evidence="1" id="KW-0812">Transmembrane</keyword>
<name>A0A6A1URI5_9ROSI</name>
<dbReference type="PANTHER" id="PTHR12861:SF3">
    <property type="entry name" value="TRANSLOCON-ASSOCIATED PROTEIN SUBUNIT BETA"/>
    <property type="match status" value="1"/>
</dbReference>